<accession>A0A2Z6RYE3</accession>
<dbReference type="OrthoDB" id="2410995at2759"/>
<evidence type="ECO:0000313" key="2">
    <source>
        <dbReference type="EMBL" id="GES88276.1"/>
    </source>
</evidence>
<dbReference type="EMBL" id="BEXD01002128">
    <property type="protein sequence ID" value="GBB97106.1"/>
    <property type="molecule type" value="Genomic_DNA"/>
</dbReference>
<protein>
    <recommendedName>
        <fullName evidence="4">Integrase catalytic domain-containing protein</fullName>
    </recommendedName>
</protein>
<dbReference type="InterPro" id="IPR012337">
    <property type="entry name" value="RNaseH-like_sf"/>
</dbReference>
<reference evidence="2" key="2">
    <citation type="submission" date="2019-10" db="EMBL/GenBank/DDBJ databases">
        <title>Conservation and host-specific expression of non-tandemly repeated heterogenous ribosome RNA gene in arbuscular mycorrhizal fungi.</title>
        <authorList>
            <person name="Maeda T."/>
            <person name="Kobayashi Y."/>
            <person name="Nakagawa T."/>
            <person name="Ezawa T."/>
            <person name="Yamaguchi K."/>
            <person name="Bino T."/>
            <person name="Nishimoto Y."/>
            <person name="Shigenobu S."/>
            <person name="Kawaguchi M."/>
        </authorList>
    </citation>
    <scope>NUCLEOTIDE SEQUENCE</scope>
    <source>
        <strain evidence="2">HR1</strain>
    </source>
</reference>
<proteinExistence type="predicted"/>
<dbReference type="SUPFAM" id="SSF53098">
    <property type="entry name" value="Ribonuclease H-like"/>
    <property type="match status" value="1"/>
</dbReference>
<gene>
    <name evidence="2" type="ORF">RCL2_001523400</name>
    <name evidence="1" type="ORF">RclHR1_29130003</name>
</gene>
<comment type="caution">
    <text evidence="1">The sequence shown here is derived from an EMBL/GenBank/DDBJ whole genome shotgun (WGS) entry which is preliminary data.</text>
</comment>
<dbReference type="Proteomes" id="UP000247702">
    <property type="component" value="Unassembled WGS sequence"/>
</dbReference>
<sequence>MGETSRLMQDYDVTIWVIGLYSHYGTAIVERFNQMLSKILYKIQYAVESILSNPGLMRAWIRYLPEAIDYLNNYLTRLIRELRSKK</sequence>
<organism evidence="1 3">
    <name type="scientific">Rhizophagus clarus</name>
    <dbReference type="NCBI Taxonomy" id="94130"/>
    <lineage>
        <taxon>Eukaryota</taxon>
        <taxon>Fungi</taxon>
        <taxon>Fungi incertae sedis</taxon>
        <taxon>Mucoromycota</taxon>
        <taxon>Glomeromycotina</taxon>
        <taxon>Glomeromycetes</taxon>
        <taxon>Glomerales</taxon>
        <taxon>Glomeraceae</taxon>
        <taxon>Rhizophagus</taxon>
    </lineage>
</organism>
<dbReference type="EMBL" id="BLAL01000178">
    <property type="protein sequence ID" value="GES88276.1"/>
    <property type="molecule type" value="Genomic_DNA"/>
</dbReference>
<dbReference type="Proteomes" id="UP000615446">
    <property type="component" value="Unassembled WGS sequence"/>
</dbReference>
<keyword evidence="3" id="KW-1185">Reference proteome</keyword>
<evidence type="ECO:0000313" key="3">
    <source>
        <dbReference type="Proteomes" id="UP000247702"/>
    </source>
</evidence>
<dbReference type="AlphaFoldDB" id="A0A2Z6RYE3"/>
<evidence type="ECO:0000313" key="1">
    <source>
        <dbReference type="EMBL" id="GBB97106.1"/>
    </source>
</evidence>
<name>A0A2Z6RYE3_9GLOM</name>
<evidence type="ECO:0008006" key="4">
    <source>
        <dbReference type="Google" id="ProtNLM"/>
    </source>
</evidence>
<reference evidence="1 3" key="1">
    <citation type="submission" date="2017-11" db="EMBL/GenBank/DDBJ databases">
        <title>The genome of Rhizophagus clarus HR1 reveals common genetic basis of auxotrophy among arbuscular mycorrhizal fungi.</title>
        <authorList>
            <person name="Kobayashi Y."/>
        </authorList>
    </citation>
    <scope>NUCLEOTIDE SEQUENCE [LARGE SCALE GENOMIC DNA]</scope>
    <source>
        <strain evidence="1 3">HR1</strain>
    </source>
</reference>